<protein>
    <submittedName>
        <fullName evidence="1">Uncharacterized protein</fullName>
    </submittedName>
</protein>
<dbReference type="AlphaFoldDB" id="A0A2P2P7W0"/>
<sequence>MQEHTHRENIQFCINYRKQ</sequence>
<name>A0A2P2P7W0_RHIMU</name>
<accession>A0A2P2P7W0</accession>
<organism evidence="1">
    <name type="scientific">Rhizophora mucronata</name>
    <name type="common">Asiatic mangrove</name>
    <dbReference type="NCBI Taxonomy" id="61149"/>
    <lineage>
        <taxon>Eukaryota</taxon>
        <taxon>Viridiplantae</taxon>
        <taxon>Streptophyta</taxon>
        <taxon>Embryophyta</taxon>
        <taxon>Tracheophyta</taxon>
        <taxon>Spermatophyta</taxon>
        <taxon>Magnoliopsida</taxon>
        <taxon>eudicotyledons</taxon>
        <taxon>Gunneridae</taxon>
        <taxon>Pentapetalae</taxon>
        <taxon>rosids</taxon>
        <taxon>fabids</taxon>
        <taxon>Malpighiales</taxon>
        <taxon>Rhizophoraceae</taxon>
        <taxon>Rhizophora</taxon>
    </lineage>
</organism>
<reference evidence="1" key="1">
    <citation type="submission" date="2018-02" db="EMBL/GenBank/DDBJ databases">
        <title>Rhizophora mucronata_Transcriptome.</title>
        <authorList>
            <person name="Meera S.P."/>
            <person name="Sreeshan A."/>
            <person name="Augustine A."/>
        </authorList>
    </citation>
    <scope>NUCLEOTIDE SEQUENCE</scope>
    <source>
        <tissue evidence="1">Leaf</tissue>
    </source>
</reference>
<dbReference type="EMBL" id="GGEC01070217">
    <property type="protein sequence ID" value="MBX50701.1"/>
    <property type="molecule type" value="Transcribed_RNA"/>
</dbReference>
<evidence type="ECO:0000313" key="1">
    <source>
        <dbReference type="EMBL" id="MBX50701.1"/>
    </source>
</evidence>
<proteinExistence type="predicted"/>